<keyword evidence="8" id="KW-0943">RNA-mediated gene silencing</keyword>
<keyword evidence="15" id="KW-1185">Reference proteome</keyword>
<dbReference type="GO" id="GO:0007140">
    <property type="term" value="P:male meiotic nuclear division"/>
    <property type="evidence" value="ECO:0007669"/>
    <property type="project" value="TreeGrafter"/>
</dbReference>
<dbReference type="GO" id="GO:0045892">
    <property type="term" value="P:negative regulation of DNA-templated transcription"/>
    <property type="evidence" value="ECO:0007669"/>
    <property type="project" value="TreeGrafter"/>
</dbReference>
<feature type="compositionally biased region" description="Basic and acidic residues" evidence="11">
    <location>
        <begin position="56"/>
        <end position="65"/>
    </location>
</feature>
<dbReference type="GO" id="GO:0060964">
    <property type="term" value="P:regulation of miRNA-mediated gene silencing"/>
    <property type="evidence" value="ECO:0007669"/>
    <property type="project" value="InterPro"/>
</dbReference>
<evidence type="ECO:0000256" key="10">
    <source>
        <dbReference type="ARBA" id="ARBA00023254"/>
    </source>
</evidence>
<evidence type="ECO:0000256" key="3">
    <source>
        <dbReference type="ARBA" id="ARBA00007057"/>
    </source>
</evidence>
<feature type="domain" description="HMG box" evidence="12">
    <location>
        <begin position="3"/>
        <end position="56"/>
    </location>
</feature>
<dbReference type="GO" id="GO:0005634">
    <property type="term" value="C:nucleus"/>
    <property type="evidence" value="ECO:0007669"/>
    <property type="project" value="UniProtKB-SubCell"/>
</dbReference>
<feature type="region of interest" description="Disordered" evidence="11">
    <location>
        <begin position="50"/>
        <end position="79"/>
    </location>
</feature>
<feature type="domain" description="Maelstrom" evidence="13">
    <location>
        <begin position="128"/>
        <end position="329"/>
    </location>
</feature>
<dbReference type="AlphaFoldDB" id="A0A182W4I5"/>
<evidence type="ECO:0000256" key="1">
    <source>
        <dbReference type="ARBA" id="ARBA00004123"/>
    </source>
</evidence>
<dbReference type="SUPFAM" id="SSF47095">
    <property type="entry name" value="HMG-box"/>
    <property type="match status" value="1"/>
</dbReference>
<evidence type="ECO:0000313" key="15">
    <source>
        <dbReference type="Proteomes" id="UP000075920"/>
    </source>
</evidence>
<dbReference type="InterPro" id="IPR024970">
    <property type="entry name" value="Maelstrom"/>
</dbReference>
<reference evidence="15" key="1">
    <citation type="submission" date="2013-03" db="EMBL/GenBank/DDBJ databases">
        <title>The Genome Sequence of Anopheles minimus MINIMUS1.</title>
        <authorList>
            <consortium name="The Broad Institute Genomics Platform"/>
            <person name="Neafsey D.E."/>
            <person name="Walton C."/>
            <person name="Walker B."/>
            <person name="Young S.K."/>
            <person name="Zeng Q."/>
            <person name="Gargeya S."/>
            <person name="Fitzgerald M."/>
            <person name="Haas B."/>
            <person name="Abouelleil A."/>
            <person name="Allen A.W."/>
            <person name="Alvarado L."/>
            <person name="Arachchi H.M."/>
            <person name="Berlin A.M."/>
            <person name="Chapman S.B."/>
            <person name="Gainer-Dewar J."/>
            <person name="Goldberg J."/>
            <person name="Griggs A."/>
            <person name="Gujja S."/>
            <person name="Hansen M."/>
            <person name="Howarth C."/>
            <person name="Imamovic A."/>
            <person name="Ireland A."/>
            <person name="Larimer J."/>
            <person name="McCowan C."/>
            <person name="Murphy C."/>
            <person name="Pearson M."/>
            <person name="Poon T.W."/>
            <person name="Priest M."/>
            <person name="Roberts A."/>
            <person name="Saif S."/>
            <person name="Shea T."/>
            <person name="Sisk P."/>
            <person name="Sykes S."/>
            <person name="Wortman J."/>
            <person name="Nusbaum C."/>
            <person name="Birren B."/>
        </authorList>
    </citation>
    <scope>NUCLEOTIDE SEQUENCE [LARGE SCALE GENOMIC DNA]</scope>
    <source>
        <strain evidence="15">MINIMUS1</strain>
    </source>
</reference>
<dbReference type="GO" id="GO:0034587">
    <property type="term" value="P:piRNA processing"/>
    <property type="evidence" value="ECO:0007669"/>
    <property type="project" value="TreeGrafter"/>
</dbReference>
<reference evidence="14" key="2">
    <citation type="submission" date="2020-05" db="UniProtKB">
        <authorList>
            <consortium name="EnsemblMetazoa"/>
        </authorList>
    </citation>
    <scope>IDENTIFICATION</scope>
    <source>
        <strain evidence="14">MINIMUS1</strain>
    </source>
</reference>
<keyword evidence="5" id="KW-0963">Cytoplasm</keyword>
<evidence type="ECO:0000259" key="12">
    <source>
        <dbReference type="Pfam" id="PF09011"/>
    </source>
</evidence>
<name>A0A182W4I5_9DIPT</name>
<evidence type="ECO:0008006" key="16">
    <source>
        <dbReference type="Google" id="ProtNLM"/>
    </source>
</evidence>
<protein>
    <recommendedName>
        <fullName evidence="16">HMG box domain-containing protein</fullName>
    </recommendedName>
</protein>
<dbReference type="PANTHER" id="PTHR21358:SF4">
    <property type="entry name" value="PROTEIN MAELSTROM HOMOLOG"/>
    <property type="match status" value="1"/>
</dbReference>
<keyword evidence="4" id="KW-0217">Developmental protein</keyword>
<dbReference type="Pfam" id="PF13017">
    <property type="entry name" value="Maelstrom"/>
    <property type="match status" value="1"/>
</dbReference>
<dbReference type="GO" id="GO:0030154">
    <property type="term" value="P:cell differentiation"/>
    <property type="evidence" value="ECO:0007669"/>
    <property type="project" value="UniProtKB-KW"/>
</dbReference>
<evidence type="ECO:0000259" key="13">
    <source>
        <dbReference type="Pfam" id="PF13017"/>
    </source>
</evidence>
<dbReference type="Pfam" id="PF09011">
    <property type="entry name" value="HMG_box_2"/>
    <property type="match status" value="1"/>
</dbReference>
<keyword evidence="7" id="KW-0238">DNA-binding</keyword>
<evidence type="ECO:0000256" key="6">
    <source>
        <dbReference type="ARBA" id="ARBA00022782"/>
    </source>
</evidence>
<organism evidence="14 15">
    <name type="scientific">Anopheles minimus</name>
    <dbReference type="NCBI Taxonomy" id="112268"/>
    <lineage>
        <taxon>Eukaryota</taxon>
        <taxon>Metazoa</taxon>
        <taxon>Ecdysozoa</taxon>
        <taxon>Arthropoda</taxon>
        <taxon>Hexapoda</taxon>
        <taxon>Insecta</taxon>
        <taxon>Pterygota</taxon>
        <taxon>Neoptera</taxon>
        <taxon>Endopterygota</taxon>
        <taxon>Diptera</taxon>
        <taxon>Nematocera</taxon>
        <taxon>Culicoidea</taxon>
        <taxon>Culicidae</taxon>
        <taxon>Anophelinae</taxon>
        <taxon>Anopheles</taxon>
    </lineage>
</organism>
<evidence type="ECO:0000256" key="5">
    <source>
        <dbReference type="ARBA" id="ARBA00022490"/>
    </source>
</evidence>
<evidence type="ECO:0000256" key="2">
    <source>
        <dbReference type="ARBA" id="ARBA00004496"/>
    </source>
</evidence>
<evidence type="ECO:0000256" key="7">
    <source>
        <dbReference type="ARBA" id="ARBA00023125"/>
    </source>
</evidence>
<dbReference type="GO" id="GO:0043565">
    <property type="term" value="F:sequence-specific DNA binding"/>
    <property type="evidence" value="ECO:0007669"/>
    <property type="project" value="TreeGrafter"/>
</dbReference>
<accession>A0A182W4I5</accession>
<dbReference type="Gene3D" id="1.10.30.10">
    <property type="entry name" value="High mobility group box domain"/>
    <property type="match status" value="1"/>
</dbReference>
<dbReference type="InterPro" id="IPR009071">
    <property type="entry name" value="HMG_box_dom"/>
</dbReference>
<keyword evidence="10" id="KW-0469">Meiosis</keyword>
<dbReference type="GO" id="GO:0007283">
    <property type="term" value="P:spermatogenesis"/>
    <property type="evidence" value="ECO:0007669"/>
    <property type="project" value="TreeGrafter"/>
</dbReference>
<dbReference type="InterPro" id="IPR039259">
    <property type="entry name" value="Protein_maelstrom"/>
</dbReference>
<sequence>MPKKNGFFYFMLEYRKQANAKGRKFHNLGEVSPLAGKIWEKMDRKQREPYVQQAKCGDKKQDGPRYSKTPPETYVKQEKMDEGEERADLIITRIKKQLWEAELLEDKGLDKVDFYIISMVHFCRSDKGTYIPAELGVVLFNLECGVKEQLHILINPGSIPLGSAFDAQTHSKETHGLPLPPNALGLSDYEEITKKLLTFLKVEQDIPPLFTDAKDIPMVESMLRDILGHHINGKDLYVSAVAKLFFELKLAAEYHMMSMTCFPSIEAAQAIIDNDEFSHTLNISCEYHESCGETMVCALSKCIRWTYSIANNCCKEMAIIPIPGKHIPVDFKSDTPESLLEQSIDMNNEVKVMDSGDLSVISQMRKLGDERFADCETDHSLKSKPDLDELLKQQATGETDIRRVNLHKPQILEKDEYRRGMESLLRDSEMPILNVRGRCRSRGIGFDDPSPSVTGRGHGSIIRRGAYYDPRRRGR</sequence>
<evidence type="ECO:0000256" key="9">
    <source>
        <dbReference type="ARBA" id="ARBA00023242"/>
    </source>
</evidence>
<dbReference type="PANTHER" id="PTHR21358">
    <property type="entry name" value="PROTEIN MAELSTROM HOMOLOG"/>
    <property type="match status" value="1"/>
</dbReference>
<dbReference type="Proteomes" id="UP000075920">
    <property type="component" value="Unassembled WGS sequence"/>
</dbReference>
<dbReference type="EnsemblMetazoa" id="AMIN005247-RB">
    <property type="protein sequence ID" value="AMIN005247-PB"/>
    <property type="gene ID" value="AMIN005247"/>
</dbReference>
<evidence type="ECO:0000256" key="11">
    <source>
        <dbReference type="SAM" id="MobiDB-lite"/>
    </source>
</evidence>
<evidence type="ECO:0000256" key="4">
    <source>
        <dbReference type="ARBA" id="ARBA00022473"/>
    </source>
</evidence>
<dbReference type="InterPro" id="IPR036910">
    <property type="entry name" value="HMG_box_dom_sf"/>
</dbReference>
<keyword evidence="9" id="KW-0539">Nucleus</keyword>
<evidence type="ECO:0000256" key="8">
    <source>
        <dbReference type="ARBA" id="ARBA00023158"/>
    </source>
</evidence>
<comment type="similarity">
    <text evidence="3">Belongs to the maelstrom family.</text>
</comment>
<dbReference type="VEuPathDB" id="VectorBase:AMIN005247"/>
<evidence type="ECO:0000313" key="14">
    <source>
        <dbReference type="EnsemblMetazoa" id="AMIN005247-PB"/>
    </source>
</evidence>
<dbReference type="GO" id="GO:0043186">
    <property type="term" value="C:P granule"/>
    <property type="evidence" value="ECO:0007669"/>
    <property type="project" value="TreeGrafter"/>
</dbReference>
<proteinExistence type="inferred from homology"/>
<comment type="subcellular location">
    <subcellularLocation>
        <location evidence="2">Cytoplasm</location>
    </subcellularLocation>
    <subcellularLocation>
        <location evidence="1">Nucleus</location>
    </subcellularLocation>
</comment>
<keyword evidence="6" id="KW-0221">Differentiation</keyword>